<evidence type="ECO:0000313" key="3">
    <source>
        <dbReference type="Proteomes" id="UP001458880"/>
    </source>
</evidence>
<dbReference type="Proteomes" id="UP001458880">
    <property type="component" value="Unassembled WGS sequence"/>
</dbReference>
<evidence type="ECO:0000256" key="1">
    <source>
        <dbReference type="ARBA" id="ARBA00008738"/>
    </source>
</evidence>
<keyword evidence="3" id="KW-1185">Reference proteome</keyword>
<sequence length="232" mass="25544">MADCQCASSEQPQAPAAESCECQPCSVPTIPAGCPVQVVNPCPPPPMASCAPCCRMEVPLVQQCAGEPAAKPRRKCRYVQPQRPKSFKPRIAYQPPSSRMENNTIYKKSYLPVEAEKSEAIYPIDNICLGEGRISDNTVNRMSYQGHMNVLPPCPILPCEHNLLGEGPMQDITTQKHDYVPKPFSKPDKVVPPANLFSSDCPLSDKTTNKLSYMPVDLKSAYVEPIRPIKLT</sequence>
<dbReference type="AlphaFoldDB" id="A0AAW1M1I7"/>
<evidence type="ECO:0008006" key="4">
    <source>
        <dbReference type="Google" id="ProtNLM"/>
    </source>
</evidence>
<name>A0AAW1M1I7_POPJA</name>
<gene>
    <name evidence="2" type="ORF">QE152_g8803</name>
</gene>
<dbReference type="GO" id="GO:0036126">
    <property type="term" value="C:sperm flagellum"/>
    <property type="evidence" value="ECO:0007669"/>
    <property type="project" value="TreeGrafter"/>
</dbReference>
<dbReference type="InterPro" id="IPR033336">
    <property type="entry name" value="SAXO1/2"/>
</dbReference>
<dbReference type="EMBL" id="JASPKY010000072">
    <property type="protein sequence ID" value="KAK9739692.1"/>
    <property type="molecule type" value="Genomic_DNA"/>
</dbReference>
<dbReference type="GO" id="GO:0036064">
    <property type="term" value="C:ciliary basal body"/>
    <property type="evidence" value="ECO:0007669"/>
    <property type="project" value="TreeGrafter"/>
</dbReference>
<evidence type="ECO:0000313" key="2">
    <source>
        <dbReference type="EMBL" id="KAK9739692.1"/>
    </source>
</evidence>
<accession>A0AAW1M1I7</accession>
<dbReference type="PANTHER" id="PTHR31516">
    <property type="entry name" value="STABILIZER OF AXONEMAL MICROTUBULES 2"/>
    <property type="match status" value="1"/>
</dbReference>
<dbReference type="GO" id="GO:0008017">
    <property type="term" value="F:microtubule binding"/>
    <property type="evidence" value="ECO:0007669"/>
    <property type="project" value="InterPro"/>
</dbReference>
<protein>
    <recommendedName>
        <fullName evidence="4">Stabilizer of axonemal microtubules 1</fullName>
    </recommendedName>
</protein>
<comment type="caution">
    <text evidence="2">The sequence shown here is derived from an EMBL/GenBank/DDBJ whole genome shotgun (WGS) entry which is preliminary data.</text>
</comment>
<dbReference type="PANTHER" id="PTHR31516:SF17">
    <property type="entry name" value="STABILIZER OF AXONEMAL MICROTUBULES 2"/>
    <property type="match status" value="1"/>
</dbReference>
<proteinExistence type="inferred from homology"/>
<organism evidence="2 3">
    <name type="scientific">Popillia japonica</name>
    <name type="common">Japanese beetle</name>
    <dbReference type="NCBI Taxonomy" id="7064"/>
    <lineage>
        <taxon>Eukaryota</taxon>
        <taxon>Metazoa</taxon>
        <taxon>Ecdysozoa</taxon>
        <taxon>Arthropoda</taxon>
        <taxon>Hexapoda</taxon>
        <taxon>Insecta</taxon>
        <taxon>Pterygota</taxon>
        <taxon>Neoptera</taxon>
        <taxon>Endopterygota</taxon>
        <taxon>Coleoptera</taxon>
        <taxon>Polyphaga</taxon>
        <taxon>Scarabaeiformia</taxon>
        <taxon>Scarabaeidae</taxon>
        <taxon>Rutelinae</taxon>
        <taxon>Popillia</taxon>
    </lineage>
</organism>
<comment type="similarity">
    <text evidence="1">Belongs to the FAM154 family.</text>
</comment>
<dbReference type="GO" id="GO:0005814">
    <property type="term" value="C:centriole"/>
    <property type="evidence" value="ECO:0007669"/>
    <property type="project" value="TreeGrafter"/>
</dbReference>
<reference evidence="2 3" key="1">
    <citation type="journal article" date="2024" name="BMC Genomics">
        <title>De novo assembly and annotation of Popillia japonica's genome with initial clues to its potential as an invasive pest.</title>
        <authorList>
            <person name="Cucini C."/>
            <person name="Boschi S."/>
            <person name="Funari R."/>
            <person name="Cardaioli E."/>
            <person name="Iannotti N."/>
            <person name="Marturano G."/>
            <person name="Paoli F."/>
            <person name="Bruttini M."/>
            <person name="Carapelli A."/>
            <person name="Frati F."/>
            <person name="Nardi F."/>
        </authorList>
    </citation>
    <scope>NUCLEOTIDE SEQUENCE [LARGE SCALE GENOMIC DNA]</scope>
    <source>
        <strain evidence="2">DMR45628</strain>
    </source>
</reference>
<dbReference type="GO" id="GO:0005879">
    <property type="term" value="C:axonemal microtubule"/>
    <property type="evidence" value="ECO:0007669"/>
    <property type="project" value="TreeGrafter"/>
</dbReference>